<keyword evidence="4" id="KW-0479">Metal-binding</keyword>
<reference evidence="14 15" key="1">
    <citation type="journal article" date="2021" name="Sci. Rep.">
        <title>Chromosome anchoring in Senegalese sole (Solea senegalensis) reveals sex-associated markers and genome rearrangements in flatfish.</title>
        <authorList>
            <person name="Guerrero-Cozar I."/>
            <person name="Gomez-Garrido J."/>
            <person name="Berbel C."/>
            <person name="Martinez-Blanch J.F."/>
            <person name="Alioto T."/>
            <person name="Claros M.G."/>
            <person name="Gagnaire P.A."/>
            <person name="Manchado M."/>
        </authorList>
    </citation>
    <scope>NUCLEOTIDE SEQUENCE [LARGE SCALE GENOMIC DNA]</scope>
    <source>
        <strain evidence="14">Sse05_10M</strain>
    </source>
</reference>
<organism evidence="14 15">
    <name type="scientific">Solea senegalensis</name>
    <name type="common">Senegalese sole</name>
    <dbReference type="NCBI Taxonomy" id="28829"/>
    <lineage>
        <taxon>Eukaryota</taxon>
        <taxon>Metazoa</taxon>
        <taxon>Chordata</taxon>
        <taxon>Craniata</taxon>
        <taxon>Vertebrata</taxon>
        <taxon>Euteleostomi</taxon>
        <taxon>Actinopterygii</taxon>
        <taxon>Neopterygii</taxon>
        <taxon>Teleostei</taxon>
        <taxon>Neoteleostei</taxon>
        <taxon>Acanthomorphata</taxon>
        <taxon>Carangaria</taxon>
        <taxon>Pleuronectiformes</taxon>
        <taxon>Pleuronectoidei</taxon>
        <taxon>Soleidae</taxon>
        <taxon>Solea</taxon>
    </lineage>
</organism>
<accession>A0AAV6SBY5</accession>
<dbReference type="PROSITE" id="PS00518">
    <property type="entry name" value="ZF_RING_1"/>
    <property type="match status" value="1"/>
</dbReference>
<dbReference type="CDD" id="cd23820">
    <property type="entry name" value="RWD_RNF14"/>
    <property type="match status" value="1"/>
</dbReference>
<dbReference type="PROSITE" id="PS50908">
    <property type="entry name" value="RWD"/>
    <property type="match status" value="1"/>
</dbReference>
<dbReference type="InterPro" id="IPR001841">
    <property type="entry name" value="Znf_RING"/>
</dbReference>
<dbReference type="SMART" id="SM00647">
    <property type="entry name" value="IBR"/>
    <property type="match status" value="2"/>
</dbReference>
<dbReference type="GO" id="GO:0016567">
    <property type="term" value="P:protein ubiquitination"/>
    <property type="evidence" value="ECO:0007669"/>
    <property type="project" value="InterPro"/>
</dbReference>
<dbReference type="GO" id="GO:0008270">
    <property type="term" value="F:zinc ion binding"/>
    <property type="evidence" value="ECO:0007669"/>
    <property type="project" value="UniProtKB-KW"/>
</dbReference>
<dbReference type="InterPro" id="IPR031127">
    <property type="entry name" value="E3_UB_ligase_RBR"/>
</dbReference>
<dbReference type="PROSITE" id="PS51873">
    <property type="entry name" value="TRIAD"/>
    <property type="match status" value="1"/>
</dbReference>
<evidence type="ECO:0000259" key="11">
    <source>
        <dbReference type="PROSITE" id="PS50089"/>
    </source>
</evidence>
<evidence type="ECO:0000256" key="9">
    <source>
        <dbReference type="PROSITE-ProRule" id="PRU00175"/>
    </source>
</evidence>
<feature type="domain" description="RING-type" evidence="11">
    <location>
        <begin position="240"/>
        <end position="286"/>
    </location>
</feature>
<dbReference type="CDD" id="cd16628">
    <property type="entry name" value="RING-HC_RBR_RNF14"/>
    <property type="match status" value="1"/>
</dbReference>
<dbReference type="CDD" id="cd20341">
    <property type="entry name" value="BRcat_RBR_RNF14"/>
    <property type="match status" value="1"/>
</dbReference>
<protein>
    <recommendedName>
        <fullName evidence="2">RBR-type E3 ubiquitin transferase</fullName>
        <ecNumber evidence="2">2.3.2.31</ecNumber>
    </recommendedName>
</protein>
<feature type="region of interest" description="Disordered" evidence="10">
    <location>
        <begin position="140"/>
        <end position="178"/>
    </location>
</feature>
<dbReference type="InterPro" id="IPR002867">
    <property type="entry name" value="IBR_dom"/>
</dbReference>
<keyword evidence="15" id="KW-1185">Reference proteome</keyword>
<dbReference type="Proteomes" id="UP000693946">
    <property type="component" value="Linkage Group LG14"/>
</dbReference>
<evidence type="ECO:0000313" key="14">
    <source>
        <dbReference type="EMBL" id="KAG7514122.1"/>
    </source>
</evidence>
<dbReference type="InterPro" id="IPR044066">
    <property type="entry name" value="TRIAD_supradom"/>
</dbReference>
<dbReference type="EC" id="2.3.2.31" evidence="2"/>
<dbReference type="Pfam" id="PF05773">
    <property type="entry name" value="RWD"/>
    <property type="match status" value="1"/>
</dbReference>
<keyword evidence="3" id="KW-0808">Transferase</keyword>
<dbReference type="InterPro" id="IPR031128">
    <property type="entry name" value="RNF14_RING-HC_Zfn"/>
</dbReference>
<dbReference type="InterPro" id="IPR006575">
    <property type="entry name" value="RWD_dom"/>
</dbReference>
<dbReference type="FunFam" id="3.30.40.10:FF:000137">
    <property type="entry name" value="RanBP-type and C3HC4-type zinc finger-containing protein 1"/>
    <property type="match status" value="1"/>
</dbReference>
<dbReference type="GO" id="GO:0061630">
    <property type="term" value="F:ubiquitin protein ligase activity"/>
    <property type="evidence" value="ECO:0007669"/>
    <property type="project" value="UniProtKB-EC"/>
</dbReference>
<proteinExistence type="predicted"/>
<evidence type="ECO:0000259" key="13">
    <source>
        <dbReference type="PROSITE" id="PS51873"/>
    </source>
</evidence>
<dbReference type="InterPro" id="IPR017907">
    <property type="entry name" value="Znf_RING_CS"/>
</dbReference>
<feature type="compositionally biased region" description="Polar residues" evidence="10">
    <location>
        <begin position="146"/>
        <end position="178"/>
    </location>
</feature>
<dbReference type="SMART" id="SM00591">
    <property type="entry name" value="RWD"/>
    <property type="match status" value="1"/>
</dbReference>
<evidence type="ECO:0000256" key="8">
    <source>
        <dbReference type="ARBA" id="ARBA00022833"/>
    </source>
</evidence>
<evidence type="ECO:0000256" key="3">
    <source>
        <dbReference type="ARBA" id="ARBA00022679"/>
    </source>
</evidence>
<name>A0AAV6SBY5_SOLSE</name>
<comment type="caution">
    <text evidence="14">The sequence shown here is derived from an EMBL/GenBank/DDBJ whole genome shotgun (WGS) entry which is preliminary data.</text>
</comment>
<dbReference type="AlphaFoldDB" id="A0AAV6SBY5"/>
<keyword evidence="5" id="KW-0677">Repeat</keyword>
<feature type="domain" description="RWD" evidence="12">
    <location>
        <begin position="10"/>
        <end position="130"/>
    </location>
</feature>
<feature type="domain" description="RING-type" evidence="13">
    <location>
        <begin position="236"/>
        <end position="500"/>
    </location>
</feature>
<evidence type="ECO:0000259" key="12">
    <source>
        <dbReference type="PROSITE" id="PS50908"/>
    </source>
</evidence>
<keyword evidence="8" id="KW-0862">Zinc</keyword>
<dbReference type="Pfam" id="PF22191">
    <property type="entry name" value="IBR_1"/>
    <property type="match status" value="1"/>
</dbReference>
<evidence type="ECO:0000256" key="4">
    <source>
        <dbReference type="ARBA" id="ARBA00022723"/>
    </source>
</evidence>
<evidence type="ECO:0000256" key="1">
    <source>
        <dbReference type="ARBA" id="ARBA00001798"/>
    </source>
</evidence>
<dbReference type="PANTHER" id="PTHR11685">
    <property type="entry name" value="RBR FAMILY RING FINGER AND IBR DOMAIN-CONTAINING"/>
    <property type="match status" value="1"/>
</dbReference>
<evidence type="ECO:0000256" key="6">
    <source>
        <dbReference type="ARBA" id="ARBA00022771"/>
    </source>
</evidence>
<dbReference type="PROSITE" id="PS50089">
    <property type="entry name" value="ZF_RING_2"/>
    <property type="match status" value="1"/>
</dbReference>
<comment type="catalytic activity">
    <reaction evidence="1">
        <text>[E2 ubiquitin-conjugating enzyme]-S-ubiquitinyl-L-cysteine + [acceptor protein]-L-lysine = [E2 ubiquitin-conjugating enzyme]-L-cysteine + [acceptor protein]-N(6)-ubiquitinyl-L-lysine.</text>
        <dbReference type="EC" id="2.3.2.31"/>
    </reaction>
</comment>
<keyword evidence="7" id="KW-0833">Ubl conjugation pathway</keyword>
<evidence type="ECO:0000256" key="5">
    <source>
        <dbReference type="ARBA" id="ARBA00022737"/>
    </source>
</evidence>
<keyword evidence="6 9" id="KW-0863">Zinc-finger</keyword>
<dbReference type="EMBL" id="JAGKHQ010000006">
    <property type="protein sequence ID" value="KAG7514122.1"/>
    <property type="molecule type" value="Genomic_DNA"/>
</dbReference>
<gene>
    <name evidence="14" type="ORF">JOB18_025799</name>
</gene>
<evidence type="ECO:0000256" key="7">
    <source>
        <dbReference type="ARBA" id="ARBA00022786"/>
    </source>
</evidence>
<evidence type="ECO:0000256" key="10">
    <source>
        <dbReference type="SAM" id="MobiDB-lite"/>
    </source>
</evidence>
<evidence type="ECO:0000313" key="15">
    <source>
        <dbReference type="Proteomes" id="UP000693946"/>
    </source>
</evidence>
<dbReference type="Pfam" id="PF01485">
    <property type="entry name" value="IBR"/>
    <property type="match status" value="1"/>
</dbReference>
<sequence length="500" mass="55200">MSSDLEEQEDELLALHSIFDSEEFIRNESNNAGELRVSAELPPHFSVSLTEGETVRQYEISFLPHLLLTFTFPADYPSSSPPSFTLTCSWLTPTQLSALGSHLTDLYQATRGAVVLFSWVQFLREDVLRFLDIHTTLELPSDDHSSQASQNTALSLTKNNPGASESGSTDEQSWNSTDVEVSASASSGKLDTQGAAASMPVQETLTAGLSLTPSQTLLSQILIHDAEQRQKAFAFTVFDCSVCCVGWLGSDCVHLSECGHILCKGCLAEFCRIRITEGNVRGVTCPQANCTASPTPAQVKDLVGDELFSRYDRLLLMSTLDRMSDVTYCPQRACGSPVILEKSSTAAMCSVCNFAFCVICKKTYHGTNNCAPKASVAKRRILTDEQQGVVDLPQSREGMKVLMDDYTGGSKERKRLLLNRYGRKAMQVILPEYLSEDWVVIHSKNCPHCFCKIQKDGGCNMMTCTRCRRRFCWRCLTRLPEFGAGGHFEDGTCSLHTGYN</sequence>
<evidence type="ECO:0000256" key="2">
    <source>
        <dbReference type="ARBA" id="ARBA00012251"/>
    </source>
</evidence>